<dbReference type="GO" id="GO:0071596">
    <property type="term" value="P:ubiquitin-dependent protein catabolic process via the N-end rule pathway"/>
    <property type="evidence" value="ECO:0007669"/>
    <property type="project" value="UniProtKB-UniRule"/>
</dbReference>
<evidence type="ECO:0000259" key="2">
    <source>
        <dbReference type="Pfam" id="PF18995"/>
    </source>
</evidence>
<dbReference type="InterPro" id="IPR039164">
    <property type="entry name" value="UBR1-like"/>
</dbReference>
<dbReference type="GO" id="GO:0005737">
    <property type="term" value="C:cytoplasm"/>
    <property type="evidence" value="ECO:0007669"/>
    <property type="project" value="TreeGrafter"/>
</dbReference>
<comment type="pathway">
    <text evidence="1">Protein modification; protein ubiquitination.</text>
</comment>
<evidence type="ECO:0000313" key="4">
    <source>
        <dbReference type="Proteomes" id="UP001152320"/>
    </source>
</evidence>
<dbReference type="EC" id="2.3.2.27" evidence="1"/>
<keyword evidence="1" id="KW-0863">Zinc-finger</keyword>
<keyword evidence="1" id="KW-0833">Ubl conjugation pathway</keyword>
<organism evidence="3 4">
    <name type="scientific">Holothuria leucospilota</name>
    <name type="common">Black long sea cucumber</name>
    <name type="synonym">Mertensiothuria leucospilota</name>
    <dbReference type="NCBI Taxonomy" id="206669"/>
    <lineage>
        <taxon>Eukaryota</taxon>
        <taxon>Metazoa</taxon>
        <taxon>Echinodermata</taxon>
        <taxon>Eleutherozoa</taxon>
        <taxon>Echinozoa</taxon>
        <taxon>Holothuroidea</taxon>
        <taxon>Aspidochirotacea</taxon>
        <taxon>Aspidochirotida</taxon>
        <taxon>Holothuriidae</taxon>
        <taxon>Holothuria</taxon>
    </lineage>
</organism>
<sequence>MFVAYTIQSTEIMLRVEEKPLFGSLPSRQCDTLRSLIRHATLSSWLSNAAHIQKHVLRLLSIFSKNDFQSLGETPSILDTDVFTLLVSLSSGYSALYQKEDWNIGSTLRLGGPILNLYLLQLCFTLHLVQILLTADMEDASDSMEQDDDTSSSSQILTDLYCHLYQLVR</sequence>
<comment type="function">
    <text evidence="1">Ubiquitin ligase protein which is a component of the N-end rule pathway. Recognizes and binds to proteins bearing specific N-terminal residues that are destabilizing according to the N-end rule, leading to their ubiquitination and subsequent degradation.</text>
</comment>
<dbReference type="GO" id="GO:0000151">
    <property type="term" value="C:ubiquitin ligase complex"/>
    <property type="evidence" value="ECO:0007669"/>
    <property type="project" value="TreeGrafter"/>
</dbReference>
<evidence type="ECO:0000256" key="1">
    <source>
        <dbReference type="RuleBase" id="RU366018"/>
    </source>
</evidence>
<proteinExistence type="inferred from homology"/>
<dbReference type="GO" id="GO:0061630">
    <property type="term" value="F:ubiquitin protein ligase activity"/>
    <property type="evidence" value="ECO:0007669"/>
    <property type="project" value="UniProtKB-UniRule"/>
</dbReference>
<accession>A0A9Q0YLY2</accession>
<dbReference type="Proteomes" id="UP001152320">
    <property type="component" value="Chromosome 20"/>
</dbReference>
<gene>
    <name evidence="3" type="ORF">HOLleu_37493</name>
</gene>
<keyword evidence="1" id="KW-0479">Metal-binding</keyword>
<dbReference type="AlphaFoldDB" id="A0A9Q0YLY2"/>
<dbReference type="InterPro" id="IPR044046">
    <property type="entry name" value="E3_ligase_UBR-like_C"/>
</dbReference>
<dbReference type="Pfam" id="PF18995">
    <property type="entry name" value="PRT6_C"/>
    <property type="match status" value="1"/>
</dbReference>
<reference evidence="3" key="1">
    <citation type="submission" date="2021-10" db="EMBL/GenBank/DDBJ databases">
        <title>Tropical sea cucumber genome reveals ecological adaptation and Cuvierian tubules defense mechanism.</title>
        <authorList>
            <person name="Chen T."/>
        </authorList>
    </citation>
    <scope>NUCLEOTIDE SEQUENCE</scope>
    <source>
        <strain evidence="3">Nanhai2018</strain>
        <tissue evidence="3">Muscle</tissue>
    </source>
</reference>
<comment type="caution">
    <text evidence="3">The sequence shown here is derived from an EMBL/GenBank/DDBJ whole genome shotgun (WGS) entry which is preliminary data.</text>
</comment>
<feature type="domain" description="E3 ubiquitin-protein ligase UBR-like C-terminal" evidence="2">
    <location>
        <begin position="3"/>
        <end position="154"/>
    </location>
</feature>
<name>A0A9Q0YLY2_HOLLE</name>
<comment type="catalytic activity">
    <reaction evidence="1">
        <text>S-ubiquitinyl-[E2 ubiquitin-conjugating enzyme]-L-cysteine + [acceptor protein]-L-lysine = [E2 ubiquitin-conjugating enzyme]-L-cysteine + N(6)-ubiquitinyl-[acceptor protein]-L-lysine.</text>
        <dbReference type="EC" id="2.3.2.27"/>
    </reaction>
</comment>
<keyword evidence="4" id="KW-1185">Reference proteome</keyword>
<dbReference type="EMBL" id="JAIZAY010000020">
    <property type="protein sequence ID" value="KAJ8022557.1"/>
    <property type="molecule type" value="Genomic_DNA"/>
</dbReference>
<comment type="similarity">
    <text evidence="1">Belongs to the E3 ubiquitin-protein ligase UBR1-like family.</text>
</comment>
<evidence type="ECO:0000313" key="3">
    <source>
        <dbReference type="EMBL" id="KAJ8022557.1"/>
    </source>
</evidence>
<dbReference type="PANTHER" id="PTHR21497">
    <property type="entry name" value="UBIQUITIN LIGASE E3 ALPHA-RELATED"/>
    <property type="match status" value="1"/>
</dbReference>
<dbReference type="GO" id="GO:0016567">
    <property type="term" value="P:protein ubiquitination"/>
    <property type="evidence" value="ECO:0007669"/>
    <property type="project" value="UniProtKB-UniRule"/>
</dbReference>
<keyword evidence="1" id="KW-0808">Transferase</keyword>
<protein>
    <recommendedName>
        <fullName evidence="1">E3 ubiquitin-protein ligase</fullName>
        <ecNumber evidence="1">2.3.2.27</ecNumber>
    </recommendedName>
</protein>
<keyword evidence="1" id="KW-0862">Zinc</keyword>
<dbReference type="PANTHER" id="PTHR21497:SF24">
    <property type="entry name" value="E3 UBIQUITIN-PROTEIN LIGASE UBR1"/>
    <property type="match status" value="1"/>
</dbReference>
<dbReference type="GO" id="GO:0008270">
    <property type="term" value="F:zinc ion binding"/>
    <property type="evidence" value="ECO:0007669"/>
    <property type="project" value="UniProtKB-UniRule"/>
</dbReference>